<feature type="compositionally biased region" description="Basic and acidic residues" evidence="1">
    <location>
        <begin position="124"/>
        <end position="133"/>
    </location>
</feature>
<evidence type="ECO:0000313" key="2">
    <source>
        <dbReference type="EMBL" id="KAH7162424.1"/>
    </source>
</evidence>
<gene>
    <name evidence="2" type="ORF">B0J13DRAFT_10189</name>
</gene>
<dbReference type="Proteomes" id="UP000717696">
    <property type="component" value="Unassembled WGS sequence"/>
</dbReference>
<feature type="compositionally biased region" description="Polar residues" evidence="1">
    <location>
        <begin position="62"/>
        <end position="74"/>
    </location>
</feature>
<sequence length="244" mass="26476">MPETPALGPWGLGVSERCPVPTLSPSIPFSSPFCEREKNPLPFHPSPSPTNPTTRTKLPSVFPSTTRPSTPTGISRTCCLLYKTQKDETKRRRTSASVPNPPPPPDSKFLIAPAPNQPPQQQETHPRRSHEAHLPSPFSDLTTKTLSSLPSRRLSSPSAANCCPATKRLLVDASIFCCLIILPATTTRTLARTTPPLLADAVFFSIPPPLSHLTPASAALFWDPRTAINKHPVAHRGNPDDDLI</sequence>
<dbReference type="AlphaFoldDB" id="A0A9P9FIR3"/>
<organism evidence="2 3">
    <name type="scientific">Dactylonectria estremocensis</name>
    <dbReference type="NCBI Taxonomy" id="1079267"/>
    <lineage>
        <taxon>Eukaryota</taxon>
        <taxon>Fungi</taxon>
        <taxon>Dikarya</taxon>
        <taxon>Ascomycota</taxon>
        <taxon>Pezizomycotina</taxon>
        <taxon>Sordariomycetes</taxon>
        <taxon>Hypocreomycetidae</taxon>
        <taxon>Hypocreales</taxon>
        <taxon>Nectriaceae</taxon>
        <taxon>Dactylonectria</taxon>
    </lineage>
</organism>
<proteinExistence type="predicted"/>
<comment type="caution">
    <text evidence="2">The sequence shown here is derived from an EMBL/GenBank/DDBJ whole genome shotgun (WGS) entry which is preliminary data.</text>
</comment>
<protein>
    <submittedName>
        <fullName evidence="2">Uncharacterized protein</fullName>
    </submittedName>
</protein>
<feature type="region of interest" description="Disordered" evidence="1">
    <location>
        <begin position="86"/>
        <end position="154"/>
    </location>
</feature>
<reference evidence="2" key="1">
    <citation type="journal article" date="2021" name="Nat. Commun.">
        <title>Genetic determinants of endophytism in the Arabidopsis root mycobiome.</title>
        <authorList>
            <person name="Mesny F."/>
            <person name="Miyauchi S."/>
            <person name="Thiergart T."/>
            <person name="Pickel B."/>
            <person name="Atanasova L."/>
            <person name="Karlsson M."/>
            <person name="Huettel B."/>
            <person name="Barry K.W."/>
            <person name="Haridas S."/>
            <person name="Chen C."/>
            <person name="Bauer D."/>
            <person name="Andreopoulos W."/>
            <person name="Pangilinan J."/>
            <person name="LaButti K."/>
            <person name="Riley R."/>
            <person name="Lipzen A."/>
            <person name="Clum A."/>
            <person name="Drula E."/>
            <person name="Henrissat B."/>
            <person name="Kohler A."/>
            <person name="Grigoriev I.V."/>
            <person name="Martin F.M."/>
            <person name="Hacquard S."/>
        </authorList>
    </citation>
    <scope>NUCLEOTIDE SEQUENCE</scope>
    <source>
        <strain evidence="2">MPI-CAGE-AT-0021</strain>
    </source>
</reference>
<feature type="region of interest" description="Disordered" evidence="1">
    <location>
        <begin position="31"/>
        <end position="74"/>
    </location>
</feature>
<name>A0A9P9FIR3_9HYPO</name>
<evidence type="ECO:0000313" key="3">
    <source>
        <dbReference type="Proteomes" id="UP000717696"/>
    </source>
</evidence>
<dbReference type="EMBL" id="JAGMUU010000001">
    <property type="protein sequence ID" value="KAH7162424.1"/>
    <property type="molecule type" value="Genomic_DNA"/>
</dbReference>
<accession>A0A9P9FIR3</accession>
<keyword evidence="3" id="KW-1185">Reference proteome</keyword>
<evidence type="ECO:0000256" key="1">
    <source>
        <dbReference type="SAM" id="MobiDB-lite"/>
    </source>
</evidence>